<dbReference type="EMBL" id="CP042997">
    <property type="protein sequence ID" value="QEH34021.1"/>
    <property type="molecule type" value="Genomic_DNA"/>
</dbReference>
<reference evidence="1 2" key="1">
    <citation type="submission" date="2019-08" db="EMBL/GenBank/DDBJ databases">
        <title>Deep-cultivation of Planctomycetes and their phenomic and genomic characterization uncovers novel biology.</title>
        <authorList>
            <person name="Wiegand S."/>
            <person name="Jogler M."/>
            <person name="Boedeker C."/>
            <person name="Pinto D."/>
            <person name="Vollmers J."/>
            <person name="Rivas-Marin E."/>
            <person name="Kohn T."/>
            <person name="Peeters S.H."/>
            <person name="Heuer A."/>
            <person name="Rast P."/>
            <person name="Oberbeckmann S."/>
            <person name="Bunk B."/>
            <person name="Jeske O."/>
            <person name="Meyerdierks A."/>
            <person name="Storesund J.E."/>
            <person name="Kallscheuer N."/>
            <person name="Luecker S."/>
            <person name="Lage O.M."/>
            <person name="Pohl T."/>
            <person name="Merkel B.J."/>
            <person name="Hornburger P."/>
            <person name="Mueller R.-W."/>
            <person name="Bruemmer F."/>
            <person name="Labrenz M."/>
            <person name="Spormann A.M."/>
            <person name="Op den Camp H."/>
            <person name="Overmann J."/>
            <person name="Amann R."/>
            <person name="Jetten M.S.M."/>
            <person name="Mascher T."/>
            <person name="Medema M.H."/>
            <person name="Devos D.P."/>
            <person name="Kaster A.-K."/>
            <person name="Ovreas L."/>
            <person name="Rohde M."/>
            <person name="Galperin M.Y."/>
            <person name="Jogler C."/>
        </authorList>
    </citation>
    <scope>NUCLEOTIDE SEQUENCE [LARGE SCALE GENOMIC DNA]</scope>
    <source>
        <strain evidence="1 2">OJF2</strain>
    </source>
</reference>
<organism evidence="1 2">
    <name type="scientific">Aquisphaera giovannonii</name>
    <dbReference type="NCBI Taxonomy" id="406548"/>
    <lineage>
        <taxon>Bacteria</taxon>
        <taxon>Pseudomonadati</taxon>
        <taxon>Planctomycetota</taxon>
        <taxon>Planctomycetia</taxon>
        <taxon>Isosphaerales</taxon>
        <taxon>Isosphaeraceae</taxon>
        <taxon>Aquisphaera</taxon>
    </lineage>
</organism>
<keyword evidence="2" id="KW-1185">Reference proteome</keyword>
<dbReference type="OrthoDB" id="289730at2"/>
<gene>
    <name evidence="1" type="ORF">OJF2_25540</name>
</gene>
<dbReference type="Proteomes" id="UP000324233">
    <property type="component" value="Chromosome"/>
</dbReference>
<dbReference type="KEGG" id="agv:OJF2_25540"/>
<evidence type="ECO:0000313" key="2">
    <source>
        <dbReference type="Proteomes" id="UP000324233"/>
    </source>
</evidence>
<accession>A0A5B9W1E6</accession>
<name>A0A5B9W1E6_9BACT</name>
<evidence type="ECO:0000313" key="1">
    <source>
        <dbReference type="EMBL" id="QEH34021.1"/>
    </source>
</evidence>
<dbReference type="RefSeq" id="WP_148594005.1">
    <property type="nucleotide sequence ID" value="NZ_CP042997.1"/>
</dbReference>
<sequence length="79" mass="9063">MSSRIPKPALHGLELPPEFEDLTGVVRNDLKVLVSILADRATERLLLSRRQSQQLRRSLWNSLTDTLNREMAPLTADRR</sequence>
<protein>
    <submittedName>
        <fullName evidence="1">Uncharacterized protein</fullName>
    </submittedName>
</protein>
<proteinExistence type="predicted"/>
<dbReference type="AlphaFoldDB" id="A0A5B9W1E6"/>